<dbReference type="Proteomes" id="UP001152320">
    <property type="component" value="Chromosome 3"/>
</dbReference>
<keyword evidence="4" id="KW-1185">Reference proteome</keyword>
<gene>
    <name evidence="3" type="ORF">HOLleu_08468</name>
</gene>
<sequence length="265" mass="29180">MESSLWFSVLLILGVSRLSTANDELPGEETLKGILFTGYDNTVAPMKPLALSVSFYPHKVVDVNTDDGLITVDFLLSQVWQDLRLAWDPNEFNATDQNIIVSRKMVFLPDMELLNGFATELVSDPEVVVNANGGVHYEPYVRAEVYCDLPARPFEGHICYVRVGPWSRSDSRIQIKILKVEDSEVQPGGQCTLGESHAMVESKIYPCCPDQQYENAILALNVSCLPGPAGSNSASNSAVGGYHVFPYFFVAPIYIVLHSITGLFG</sequence>
<dbReference type="SUPFAM" id="SSF63712">
    <property type="entry name" value="Nicotinic receptor ligand binding domain-like"/>
    <property type="match status" value="1"/>
</dbReference>
<dbReference type="GO" id="GO:0016020">
    <property type="term" value="C:membrane"/>
    <property type="evidence" value="ECO:0007669"/>
    <property type="project" value="InterPro"/>
</dbReference>
<evidence type="ECO:0000313" key="3">
    <source>
        <dbReference type="EMBL" id="KAJ8045455.1"/>
    </source>
</evidence>
<dbReference type="EMBL" id="JAIZAY010000003">
    <property type="protein sequence ID" value="KAJ8045455.1"/>
    <property type="molecule type" value="Genomic_DNA"/>
</dbReference>
<evidence type="ECO:0000259" key="2">
    <source>
        <dbReference type="Pfam" id="PF02931"/>
    </source>
</evidence>
<dbReference type="InterPro" id="IPR006202">
    <property type="entry name" value="Neur_chan_lig-bd"/>
</dbReference>
<evidence type="ECO:0000313" key="4">
    <source>
        <dbReference type="Proteomes" id="UP001152320"/>
    </source>
</evidence>
<keyword evidence="1" id="KW-0732">Signal</keyword>
<feature type="domain" description="Neurotransmitter-gated ion-channel ligand-binding" evidence="2">
    <location>
        <begin position="30"/>
        <end position="215"/>
    </location>
</feature>
<comment type="caution">
    <text evidence="3">The sequence shown here is derived from an EMBL/GenBank/DDBJ whole genome shotgun (WGS) entry which is preliminary data.</text>
</comment>
<reference evidence="3" key="1">
    <citation type="submission" date="2021-10" db="EMBL/GenBank/DDBJ databases">
        <title>Tropical sea cucumber genome reveals ecological adaptation and Cuvierian tubules defense mechanism.</title>
        <authorList>
            <person name="Chen T."/>
        </authorList>
    </citation>
    <scope>NUCLEOTIDE SEQUENCE</scope>
    <source>
        <strain evidence="3">Nanhai2018</strain>
        <tissue evidence="3">Muscle</tissue>
    </source>
</reference>
<name>A0A9Q1CIS6_HOLLE</name>
<dbReference type="Pfam" id="PF02931">
    <property type="entry name" value="Neur_chan_LBD"/>
    <property type="match status" value="1"/>
</dbReference>
<dbReference type="AlphaFoldDB" id="A0A9Q1CIS6"/>
<protein>
    <submittedName>
        <fullName evidence="3">Acetylcholine receptor subunit alpha-L1</fullName>
    </submittedName>
</protein>
<dbReference type="CDD" id="cd18989">
    <property type="entry name" value="LGIC_ECD_cation"/>
    <property type="match status" value="1"/>
</dbReference>
<dbReference type="Gene3D" id="2.70.170.10">
    <property type="entry name" value="Neurotransmitter-gated ion-channel ligand-binding domain"/>
    <property type="match status" value="1"/>
</dbReference>
<organism evidence="3 4">
    <name type="scientific">Holothuria leucospilota</name>
    <name type="common">Black long sea cucumber</name>
    <name type="synonym">Mertensiothuria leucospilota</name>
    <dbReference type="NCBI Taxonomy" id="206669"/>
    <lineage>
        <taxon>Eukaryota</taxon>
        <taxon>Metazoa</taxon>
        <taxon>Echinodermata</taxon>
        <taxon>Eleutherozoa</taxon>
        <taxon>Echinozoa</taxon>
        <taxon>Holothuroidea</taxon>
        <taxon>Aspidochirotacea</taxon>
        <taxon>Aspidochirotida</taxon>
        <taxon>Holothuriidae</taxon>
        <taxon>Holothuria</taxon>
    </lineage>
</organism>
<accession>A0A9Q1CIS6</accession>
<dbReference type="InterPro" id="IPR036734">
    <property type="entry name" value="Neur_chan_lig-bd_sf"/>
</dbReference>
<feature type="signal peptide" evidence="1">
    <location>
        <begin position="1"/>
        <end position="21"/>
    </location>
</feature>
<proteinExistence type="predicted"/>
<feature type="chain" id="PRO_5040265154" evidence="1">
    <location>
        <begin position="22"/>
        <end position="265"/>
    </location>
</feature>
<evidence type="ECO:0000256" key="1">
    <source>
        <dbReference type="SAM" id="SignalP"/>
    </source>
</evidence>
<dbReference type="OrthoDB" id="5975154at2759"/>
<dbReference type="GO" id="GO:0005230">
    <property type="term" value="F:extracellular ligand-gated monoatomic ion channel activity"/>
    <property type="evidence" value="ECO:0007669"/>
    <property type="project" value="InterPro"/>
</dbReference>
<keyword evidence="3" id="KW-0675">Receptor</keyword>